<dbReference type="PROSITE" id="PS50850">
    <property type="entry name" value="MFS"/>
    <property type="match status" value="1"/>
</dbReference>
<comment type="similarity">
    <text evidence="2">Belongs to the major facilitator superfamily. Monocarboxylate porter (TC 2.A.1.13) family.</text>
</comment>
<feature type="transmembrane region" description="Helical" evidence="4">
    <location>
        <begin position="389"/>
        <end position="410"/>
    </location>
</feature>
<evidence type="ECO:0000256" key="4">
    <source>
        <dbReference type="SAM" id="Phobius"/>
    </source>
</evidence>
<accession>A0AA39QSI1</accession>
<dbReference type="SUPFAM" id="SSF103473">
    <property type="entry name" value="MFS general substrate transporter"/>
    <property type="match status" value="1"/>
</dbReference>
<feature type="compositionally biased region" description="Polar residues" evidence="3">
    <location>
        <begin position="33"/>
        <end position="46"/>
    </location>
</feature>
<keyword evidence="4" id="KW-0812">Transmembrane</keyword>
<feature type="transmembrane region" description="Helical" evidence="4">
    <location>
        <begin position="355"/>
        <end position="377"/>
    </location>
</feature>
<evidence type="ECO:0000256" key="1">
    <source>
        <dbReference type="ARBA" id="ARBA00004141"/>
    </source>
</evidence>
<dbReference type="GO" id="GO:0022857">
    <property type="term" value="F:transmembrane transporter activity"/>
    <property type="evidence" value="ECO:0007669"/>
    <property type="project" value="InterPro"/>
</dbReference>
<dbReference type="InterPro" id="IPR036259">
    <property type="entry name" value="MFS_trans_sf"/>
</dbReference>
<reference evidence="6" key="1">
    <citation type="submission" date="2023-03" db="EMBL/GenBank/DDBJ databases">
        <title>Complete genome of Cladonia borealis.</title>
        <authorList>
            <person name="Park H."/>
        </authorList>
    </citation>
    <scope>NUCLEOTIDE SEQUENCE</scope>
    <source>
        <strain evidence="6">ANT050790</strain>
    </source>
</reference>
<feature type="transmembrane region" description="Helical" evidence="4">
    <location>
        <begin position="258"/>
        <end position="280"/>
    </location>
</feature>
<gene>
    <name evidence="6" type="ORF">JMJ35_009496</name>
</gene>
<feature type="domain" description="Major facilitator superfamily (MFS) profile" evidence="5">
    <location>
        <begin position="263"/>
        <end position="476"/>
    </location>
</feature>
<dbReference type="InterPro" id="IPR011701">
    <property type="entry name" value="MFS"/>
</dbReference>
<dbReference type="Pfam" id="PF07690">
    <property type="entry name" value="MFS_1"/>
    <property type="match status" value="1"/>
</dbReference>
<dbReference type="EMBL" id="JAFEKC020000021">
    <property type="protein sequence ID" value="KAK0508412.1"/>
    <property type="molecule type" value="Genomic_DNA"/>
</dbReference>
<sequence length="476" mass="51529">MVPSRVQSRSDTYDSITTNGRLRSSRASSASSQTPLLVSQNQETSDSAIPPADYGKAAWLFLAGCFLTEGLIWGLPFSYGVFQQYYSTQPPFSSQPHNIAAVGTTTTGVIYFVSPVAVLALQRWPYRRLLITVLGLALIVIGLISASFATCVSDLIVSQGVLYGIGGALLYNPFVFYLDEWFIARKGLAFGILWAGTGIGGMVVPVVMERSLGKYGFRTTLRMWAVAVFVLITPLIYLVKPRLPPPPKGTLRPLNLRFFRTGMFWILQVGNTIEGFGYFMPSIYLPTYASTLLNLSSLHSALLVSVLNLSSVAGTILIGYLTDHLHPTSVILISALGSALSVFLIWGFALSMPLIYIFALIYGIFAGGYAATWTGCVSEIQRDAIEAETGVVLGMMAAGRGLGAVMSGPVSETLLGYGSWNLKGAYGNEYGTLIFFTGITAVLGGFGALSRLRFRGVDEHETMSTMDIRALHEETR</sequence>
<feature type="transmembrane region" description="Helical" evidence="4">
    <location>
        <begin position="128"/>
        <end position="149"/>
    </location>
</feature>
<dbReference type="Gene3D" id="1.20.1250.20">
    <property type="entry name" value="MFS general substrate transporter like domains"/>
    <property type="match status" value="2"/>
</dbReference>
<feature type="transmembrane region" description="Helical" evidence="4">
    <location>
        <begin position="57"/>
        <end position="79"/>
    </location>
</feature>
<feature type="transmembrane region" description="Helical" evidence="4">
    <location>
        <begin position="300"/>
        <end position="322"/>
    </location>
</feature>
<feature type="transmembrane region" description="Helical" evidence="4">
    <location>
        <begin position="430"/>
        <end position="449"/>
    </location>
</feature>
<evidence type="ECO:0000313" key="7">
    <source>
        <dbReference type="Proteomes" id="UP001166286"/>
    </source>
</evidence>
<dbReference type="AlphaFoldDB" id="A0AA39QSI1"/>
<comment type="caution">
    <text evidence="6">The sequence shown here is derived from an EMBL/GenBank/DDBJ whole genome shotgun (WGS) entry which is preliminary data.</text>
</comment>
<dbReference type="PANTHER" id="PTHR11360:SF287">
    <property type="entry name" value="MFS MONOCARBOXYLATE TRANSPORTER"/>
    <property type="match status" value="1"/>
</dbReference>
<feature type="compositionally biased region" description="Polar residues" evidence="3">
    <location>
        <begin position="1"/>
        <end position="22"/>
    </location>
</feature>
<dbReference type="InterPro" id="IPR050327">
    <property type="entry name" value="Proton-linked_MCT"/>
</dbReference>
<dbReference type="PANTHER" id="PTHR11360">
    <property type="entry name" value="MONOCARBOXYLATE TRANSPORTER"/>
    <property type="match status" value="1"/>
</dbReference>
<protein>
    <recommendedName>
        <fullName evidence="5">Major facilitator superfamily (MFS) profile domain-containing protein</fullName>
    </recommendedName>
</protein>
<feature type="transmembrane region" description="Helical" evidence="4">
    <location>
        <begin position="329"/>
        <end position="349"/>
    </location>
</feature>
<evidence type="ECO:0000256" key="3">
    <source>
        <dbReference type="SAM" id="MobiDB-lite"/>
    </source>
</evidence>
<organism evidence="6 7">
    <name type="scientific">Cladonia borealis</name>
    <dbReference type="NCBI Taxonomy" id="184061"/>
    <lineage>
        <taxon>Eukaryota</taxon>
        <taxon>Fungi</taxon>
        <taxon>Dikarya</taxon>
        <taxon>Ascomycota</taxon>
        <taxon>Pezizomycotina</taxon>
        <taxon>Lecanoromycetes</taxon>
        <taxon>OSLEUM clade</taxon>
        <taxon>Lecanoromycetidae</taxon>
        <taxon>Lecanorales</taxon>
        <taxon>Lecanorineae</taxon>
        <taxon>Cladoniaceae</taxon>
        <taxon>Cladonia</taxon>
    </lineage>
</organism>
<dbReference type="GO" id="GO:0016020">
    <property type="term" value="C:membrane"/>
    <property type="evidence" value="ECO:0007669"/>
    <property type="project" value="UniProtKB-SubCell"/>
</dbReference>
<evidence type="ECO:0000259" key="5">
    <source>
        <dbReference type="PROSITE" id="PS50850"/>
    </source>
</evidence>
<evidence type="ECO:0000256" key="2">
    <source>
        <dbReference type="ARBA" id="ARBA00006727"/>
    </source>
</evidence>
<proteinExistence type="inferred from homology"/>
<keyword evidence="4" id="KW-1133">Transmembrane helix</keyword>
<keyword evidence="4" id="KW-0472">Membrane</keyword>
<evidence type="ECO:0000313" key="6">
    <source>
        <dbReference type="EMBL" id="KAK0508412.1"/>
    </source>
</evidence>
<feature type="transmembrane region" description="Helical" evidence="4">
    <location>
        <begin position="155"/>
        <end position="176"/>
    </location>
</feature>
<dbReference type="Proteomes" id="UP001166286">
    <property type="component" value="Unassembled WGS sequence"/>
</dbReference>
<feature type="transmembrane region" description="Helical" evidence="4">
    <location>
        <begin position="188"/>
        <end position="208"/>
    </location>
</feature>
<feature type="transmembrane region" description="Helical" evidence="4">
    <location>
        <begin position="99"/>
        <end position="121"/>
    </location>
</feature>
<comment type="subcellular location">
    <subcellularLocation>
        <location evidence="1">Membrane</location>
        <topology evidence="1">Multi-pass membrane protein</topology>
    </subcellularLocation>
</comment>
<feature type="transmembrane region" description="Helical" evidence="4">
    <location>
        <begin position="220"/>
        <end position="238"/>
    </location>
</feature>
<keyword evidence="7" id="KW-1185">Reference proteome</keyword>
<dbReference type="InterPro" id="IPR020846">
    <property type="entry name" value="MFS_dom"/>
</dbReference>
<name>A0AA39QSI1_9LECA</name>
<feature type="region of interest" description="Disordered" evidence="3">
    <location>
        <begin position="1"/>
        <end position="46"/>
    </location>
</feature>